<dbReference type="SUPFAM" id="SSF55904">
    <property type="entry name" value="Ornithine decarboxylase C-terminal domain"/>
    <property type="match status" value="1"/>
</dbReference>
<dbReference type="Gene3D" id="3.40.640.10">
    <property type="entry name" value="Type I PLP-dependent aspartate aminotransferase-like (Major domain)"/>
    <property type="match status" value="1"/>
</dbReference>
<feature type="domain" description="Orn/Lys/Arg decarboxylases family 1 pyridoxal-P attachment site" evidence="4">
    <location>
        <begin position="556"/>
        <end position="732"/>
    </location>
</feature>
<dbReference type="CDD" id="cd00615">
    <property type="entry name" value="Orn_deC_like"/>
    <property type="match status" value="1"/>
</dbReference>
<accession>A0A1M7TL35</accession>
<dbReference type="Proteomes" id="UP000184096">
    <property type="component" value="Chromosome I"/>
</dbReference>
<evidence type="ECO:0000313" key="6">
    <source>
        <dbReference type="Proteomes" id="UP000184096"/>
    </source>
</evidence>
<dbReference type="EMBL" id="LT670849">
    <property type="protein sequence ID" value="SHN71358.1"/>
    <property type="molecule type" value="Genomic_DNA"/>
</dbReference>
<dbReference type="RefSeq" id="WP_072817739.1">
    <property type="nucleotide sequence ID" value="NZ_LT670849.1"/>
</dbReference>
<comment type="cofactor">
    <cofactor evidence="1">
        <name>pyridoxal 5'-phosphate</name>
        <dbReference type="ChEBI" id="CHEBI:597326"/>
    </cofactor>
</comment>
<dbReference type="SUPFAM" id="SSF53383">
    <property type="entry name" value="PLP-dependent transferases"/>
    <property type="match status" value="1"/>
</dbReference>
<evidence type="ECO:0000256" key="3">
    <source>
        <dbReference type="ARBA" id="ARBA00022679"/>
    </source>
</evidence>
<dbReference type="PANTHER" id="PTHR42832:SF4">
    <property type="entry name" value="BLR3474 PROTEIN"/>
    <property type="match status" value="1"/>
</dbReference>
<feature type="domain" description="Orn/Lys/Arg decarboxylases family 1 pyridoxal-P attachment site" evidence="4">
    <location>
        <begin position="284"/>
        <end position="528"/>
    </location>
</feature>
<dbReference type="InterPro" id="IPR015424">
    <property type="entry name" value="PyrdxlP-dep_Trfase"/>
</dbReference>
<sequence length="915" mass="101762">MAQASQERRIDQFFSGPGARADDWRSLVEAAKSWSAGSTDRASFEELLSQVAVIEEFHAYPGSRLMAELRERAAASDTVGLLALTTRISQALNTRSFRQHAGDWDVHPDAEAEMPELLPPGFGETTTRRPYFETLVVTGLPAASWSHLAAEWRKLRRSVDAFVHEPVFVGSFEDAFCAAMLNPDLGAVVVNEGFGLRSRHDAPVLRALMASMDQKETSDSALALAKTLKRIRPELDIYLVSNRNVEELAGNPEANVARRIFYSVEELLELHLAILEGVQDRYETPFFDNLKKYAQRPIGTFHALPIARGKSVFRSDWIRDMGEFYGPNLFLAESSATTGGLDSLLEPTGNIKRAQDKAARAFGADQVYFVTNGTSTSNKMAVQALLSPGDIVIVDRNCHKSHHYGMVLSGAQPLYVEAFPMTEYSMYGAVPLKTIKQALLNLKAENRLNRVKMVDLTNCTFDGHIYNTRRVMEECLAIKPDLIFLWDEAWFGFARFSPFLRPRTAMGAAHDIEAWMNDPKSIETYEKHRASLGDNPSNETLLNTRLLPDPRQIRLRVYQTNSTHKSMSAIRQGSMLFVKDVDFHTVEAQFKEAVFTHASTSPNQQLIASLDVARRQMELEGYGLVANAIEIAFAIRKAVASNSLISKYFSVLGADKMVPAEYRSSGFTDYLAQGANWSQVLRSLKEDEFCLDPTRLTLVCGTAAFDGTQFKGLLATRYGIQVNKTSRNSVLIQSNINNTRSDVAHLIRVLAEICSEVECDLAQGGANAIKAFDARVKSLMTDVPDLPNFSHFHDGFRGDAGEKTNEGDIRSGFFAAYDAAGCEYIRLNDPEIDRRLKNGPDLVSASFVIPYPPGFPIMVPGQVITQETIDFMRKLDVKEIHGYNAVQGLKLVHPEALAKFGDRRPPAARFRPAAE</sequence>
<evidence type="ECO:0000256" key="1">
    <source>
        <dbReference type="ARBA" id="ARBA00001933"/>
    </source>
</evidence>
<evidence type="ECO:0000259" key="4">
    <source>
        <dbReference type="Pfam" id="PF01276"/>
    </source>
</evidence>
<reference evidence="6" key="1">
    <citation type="submission" date="2016-11" db="EMBL/GenBank/DDBJ databases">
        <authorList>
            <person name="Varghese N."/>
            <person name="Submissions S."/>
        </authorList>
    </citation>
    <scope>NUCLEOTIDE SEQUENCE [LARGE SCALE GENOMIC DNA]</scope>
    <source>
        <strain evidence="6">GAS401</strain>
    </source>
</reference>
<evidence type="ECO:0000256" key="2">
    <source>
        <dbReference type="ARBA" id="ARBA00022576"/>
    </source>
</evidence>
<dbReference type="InterPro" id="IPR000310">
    <property type="entry name" value="Orn/Lys/Arg_deCO2ase_major_dom"/>
</dbReference>
<dbReference type="OrthoDB" id="9761189at2"/>
<evidence type="ECO:0000313" key="5">
    <source>
        <dbReference type="EMBL" id="SHN71358.1"/>
    </source>
</evidence>
<proteinExistence type="predicted"/>
<dbReference type="Gene3D" id="3.90.105.10">
    <property type="entry name" value="Molybdopterin biosynthesis moea protein, domain 2"/>
    <property type="match status" value="1"/>
</dbReference>
<organism evidence="5 6">
    <name type="scientific">Bradyrhizobium erythrophlei</name>
    <dbReference type="NCBI Taxonomy" id="1437360"/>
    <lineage>
        <taxon>Bacteria</taxon>
        <taxon>Pseudomonadati</taxon>
        <taxon>Pseudomonadota</taxon>
        <taxon>Alphaproteobacteria</taxon>
        <taxon>Hyphomicrobiales</taxon>
        <taxon>Nitrobacteraceae</taxon>
        <taxon>Bradyrhizobium</taxon>
    </lineage>
</organism>
<gene>
    <name evidence="5" type="ORF">SAMN05444170_2005</name>
</gene>
<protein>
    <submittedName>
        <fullName evidence="5">Arginine decarboxylase</fullName>
    </submittedName>
</protein>
<dbReference type="InterPro" id="IPR036633">
    <property type="entry name" value="Prn/Lys/Arg_de-COase_C_sf"/>
</dbReference>
<keyword evidence="2" id="KW-0032">Aminotransferase</keyword>
<name>A0A1M7TL35_9BRAD</name>
<dbReference type="Pfam" id="PF01276">
    <property type="entry name" value="OKR_DC_1"/>
    <property type="match status" value="2"/>
</dbReference>
<keyword evidence="6" id="KW-1185">Reference proteome</keyword>
<dbReference type="InterPro" id="IPR015421">
    <property type="entry name" value="PyrdxlP-dep_Trfase_major"/>
</dbReference>
<dbReference type="GO" id="GO:0008483">
    <property type="term" value="F:transaminase activity"/>
    <property type="evidence" value="ECO:0007669"/>
    <property type="project" value="UniProtKB-KW"/>
</dbReference>
<keyword evidence="3" id="KW-0808">Transferase</keyword>
<dbReference type="PANTHER" id="PTHR42832">
    <property type="entry name" value="AMINO ACID AMINOTRANSFERASE"/>
    <property type="match status" value="1"/>
</dbReference>
<dbReference type="InterPro" id="IPR050881">
    <property type="entry name" value="LL-DAP_aminotransferase"/>
</dbReference>
<dbReference type="AlphaFoldDB" id="A0A1M7TL35"/>